<evidence type="ECO:0008006" key="3">
    <source>
        <dbReference type="Google" id="ProtNLM"/>
    </source>
</evidence>
<comment type="caution">
    <text evidence="1">The sequence shown here is derived from an EMBL/GenBank/DDBJ whole genome shotgun (WGS) entry which is preliminary data.</text>
</comment>
<dbReference type="AlphaFoldDB" id="M6HH97"/>
<evidence type="ECO:0000313" key="2">
    <source>
        <dbReference type="Proteomes" id="UP000012089"/>
    </source>
</evidence>
<protein>
    <recommendedName>
        <fullName evidence="3">Phage tail protein</fullName>
    </recommendedName>
</protein>
<dbReference type="EMBL" id="AFMF02000036">
    <property type="protein sequence ID" value="EMM94274.1"/>
    <property type="molecule type" value="Genomic_DNA"/>
</dbReference>
<gene>
    <name evidence="1" type="ORF">LEP1GSC158_0599</name>
</gene>
<sequence>MKFIIEDSLGNTYRDTLDPCVLVSPVDFDLSESATPRLEQWGSVDNSNPYIASRKLTLWISKSFTNDSDYFYFKSKTTAFFLNNKPPFYLVDVANRRRTRVKFSKFPEQFDKGNEARIEKEVPLEFILNDVLWEDDEESDSDFLLLASGGSHELELPDNYLDGYGIFELEAVSDYNPDFSFDLFDENGKGFATIRIQSLTFSNSTEVNKWMKIDNDYGKIYIGGRPNPNTVITYSKNNLLWTGGNFLRFRARMNRIVYTSINSSPILFRLRSRGRRSN</sequence>
<dbReference type="Proteomes" id="UP000012089">
    <property type="component" value="Unassembled WGS sequence"/>
</dbReference>
<evidence type="ECO:0000313" key="1">
    <source>
        <dbReference type="EMBL" id="EMM94274.1"/>
    </source>
</evidence>
<accession>M6HH97</accession>
<organism evidence="1 2">
    <name type="scientific">Leptospira interrogans serovar Zanoni str. LT2156</name>
    <dbReference type="NCBI Taxonomy" id="1001601"/>
    <lineage>
        <taxon>Bacteria</taxon>
        <taxon>Pseudomonadati</taxon>
        <taxon>Spirochaetota</taxon>
        <taxon>Spirochaetia</taxon>
        <taxon>Leptospirales</taxon>
        <taxon>Leptospiraceae</taxon>
        <taxon>Leptospira</taxon>
    </lineage>
</organism>
<name>M6HH97_LEPIR</name>
<proteinExistence type="predicted"/>
<reference evidence="1 2" key="1">
    <citation type="submission" date="2013-01" db="EMBL/GenBank/DDBJ databases">
        <authorList>
            <person name="Harkins D.M."/>
            <person name="Durkin A.S."/>
            <person name="Brinkac L.M."/>
            <person name="Haft D.H."/>
            <person name="Selengut J.D."/>
            <person name="Sanka R."/>
            <person name="DePew J."/>
            <person name="Purushe J."/>
            <person name="Tulsiani S.M."/>
            <person name="Graham G.C."/>
            <person name="Burns M.-A."/>
            <person name="Dohnt M.F."/>
            <person name="Smythe L.D."/>
            <person name="McKay D.B."/>
            <person name="Craig S.B."/>
            <person name="Vinetz J.M."/>
            <person name="Sutton G.G."/>
            <person name="Nierman W.C."/>
            <person name="Fouts D.E."/>
        </authorList>
    </citation>
    <scope>NUCLEOTIDE SEQUENCE [LARGE SCALE GENOMIC DNA]</scope>
    <source>
        <strain evidence="1 2">LT2156</strain>
    </source>
</reference>